<dbReference type="InterPro" id="IPR036890">
    <property type="entry name" value="HATPase_C_sf"/>
</dbReference>
<dbReference type="eggNOG" id="COG4251">
    <property type="taxonomic scope" value="Bacteria"/>
</dbReference>
<dbReference type="PROSITE" id="PS50113">
    <property type="entry name" value="PAC"/>
    <property type="match status" value="1"/>
</dbReference>
<dbReference type="Proteomes" id="UP000030185">
    <property type="component" value="Unassembled WGS sequence"/>
</dbReference>
<protein>
    <recommendedName>
        <fullName evidence="2">histidine kinase</fullName>
        <ecNumber evidence="2">2.7.13.3</ecNumber>
    </recommendedName>
</protein>
<keyword evidence="5" id="KW-0418">Kinase</keyword>
<dbReference type="eggNOG" id="COG2202">
    <property type="taxonomic scope" value="Bacteria"/>
</dbReference>
<dbReference type="EMBL" id="BBLT01000004">
    <property type="protein sequence ID" value="GAL85195.1"/>
    <property type="molecule type" value="Genomic_DNA"/>
</dbReference>
<evidence type="ECO:0000313" key="10">
    <source>
        <dbReference type="Proteomes" id="UP000030185"/>
    </source>
</evidence>
<dbReference type="PRINTS" id="PR00344">
    <property type="entry name" value="BCTRLSENSOR"/>
</dbReference>
<name>A0A098LE16_9BACT</name>
<accession>A0A098LE16</accession>
<dbReference type="InterPro" id="IPR052162">
    <property type="entry name" value="Sensor_kinase/Photoreceptor"/>
</dbReference>
<evidence type="ECO:0000256" key="3">
    <source>
        <dbReference type="ARBA" id="ARBA00022553"/>
    </source>
</evidence>
<evidence type="ECO:0000313" key="9">
    <source>
        <dbReference type="EMBL" id="GAL85195.1"/>
    </source>
</evidence>
<dbReference type="OrthoDB" id="9766459at2"/>
<dbReference type="AlphaFoldDB" id="A0A098LE16"/>
<evidence type="ECO:0000256" key="2">
    <source>
        <dbReference type="ARBA" id="ARBA00012438"/>
    </source>
</evidence>
<comment type="caution">
    <text evidence="9">The sequence shown here is derived from an EMBL/GenBank/DDBJ whole genome shotgun (WGS) entry which is preliminary data.</text>
</comment>
<evidence type="ECO:0000256" key="1">
    <source>
        <dbReference type="ARBA" id="ARBA00000085"/>
    </source>
</evidence>
<evidence type="ECO:0000256" key="6">
    <source>
        <dbReference type="SAM" id="Coils"/>
    </source>
</evidence>
<dbReference type="InterPro" id="IPR003661">
    <property type="entry name" value="HisK_dim/P_dom"/>
</dbReference>
<organism evidence="9 10">
    <name type="scientific">Sporocytophaga myxococcoides</name>
    <dbReference type="NCBI Taxonomy" id="153721"/>
    <lineage>
        <taxon>Bacteria</taxon>
        <taxon>Pseudomonadati</taxon>
        <taxon>Bacteroidota</taxon>
        <taxon>Cytophagia</taxon>
        <taxon>Cytophagales</taxon>
        <taxon>Cytophagaceae</taxon>
        <taxon>Sporocytophaga</taxon>
    </lineage>
</organism>
<dbReference type="PROSITE" id="PS50109">
    <property type="entry name" value="HIS_KIN"/>
    <property type="match status" value="1"/>
</dbReference>
<sequence>MSSRSSLASKSKHLGFLSGEGEMALLTKTFDWCKTSVGAIEQWPQSLKTVVSMVLSSKFPMFIWWGEELIQFYNDAYRPSLGNNGKHPLALGQKGKDCWKEIWTIIYPLINQVMTTGEATWSEDQLIPIYRNGKIEDVYWTFGYSPIIDDSGGIGGVLVVCNETTEKVLNSIKLKESKDQLHFAIESAELATWEYSPLTHTFKCNNRLKDWLGIPVNAEISLEEAINNVASVEQVTVRDAIKQSLDSSSGGLFNVVCTILHSKTGAERIVRAKGRSYFDLKGKPYRFSGIIQDITDEEIAKKELADNRKSLELRNAELLKINNDLDNFIYTASHDLKAPISNIEGLLQAYMTEGSFDEEQQSLIDMMLFSIERFKTTIKDLTEISKVQRVSNQEPEELTFSEIYNEVILDIRELIKASKEPLIVADFKIDKIRYSRKNLRSIIYNLLSNALKYSSPERRPEIHLSTRLADDFILLAISDNGLGINQESQHKVFNMFERAHQHVEGSGVGLYIIKRIIENFGGKIEIQSTENVGTNFYVYLKNL</sequence>
<dbReference type="SMART" id="SM00387">
    <property type="entry name" value="HATPase_c"/>
    <property type="match status" value="1"/>
</dbReference>
<dbReference type="GO" id="GO:0000155">
    <property type="term" value="F:phosphorelay sensor kinase activity"/>
    <property type="evidence" value="ECO:0007669"/>
    <property type="project" value="InterPro"/>
</dbReference>
<evidence type="ECO:0000256" key="4">
    <source>
        <dbReference type="ARBA" id="ARBA00022679"/>
    </source>
</evidence>
<feature type="domain" description="PAC" evidence="8">
    <location>
        <begin position="253"/>
        <end position="306"/>
    </location>
</feature>
<comment type="catalytic activity">
    <reaction evidence="1">
        <text>ATP + protein L-histidine = ADP + protein N-phospho-L-histidine.</text>
        <dbReference type="EC" id="2.7.13.3"/>
    </reaction>
</comment>
<dbReference type="Gene3D" id="3.30.565.10">
    <property type="entry name" value="Histidine kinase-like ATPase, C-terminal domain"/>
    <property type="match status" value="1"/>
</dbReference>
<dbReference type="Gene3D" id="3.30.450.20">
    <property type="entry name" value="PAS domain"/>
    <property type="match status" value="2"/>
</dbReference>
<dbReference type="InterPro" id="IPR004358">
    <property type="entry name" value="Sig_transdc_His_kin-like_C"/>
</dbReference>
<dbReference type="InterPro" id="IPR005467">
    <property type="entry name" value="His_kinase_dom"/>
</dbReference>
<feature type="domain" description="Histidine kinase" evidence="7">
    <location>
        <begin position="331"/>
        <end position="543"/>
    </location>
</feature>
<evidence type="ECO:0000256" key="5">
    <source>
        <dbReference type="ARBA" id="ARBA00022777"/>
    </source>
</evidence>
<dbReference type="SUPFAM" id="SSF55785">
    <property type="entry name" value="PYP-like sensor domain (PAS domain)"/>
    <property type="match status" value="1"/>
</dbReference>
<dbReference type="SMART" id="SM00388">
    <property type="entry name" value="HisKA"/>
    <property type="match status" value="1"/>
</dbReference>
<dbReference type="InterPro" id="IPR000700">
    <property type="entry name" value="PAS-assoc_C"/>
</dbReference>
<dbReference type="STRING" id="153721.MYP_2424"/>
<dbReference type="Gene3D" id="1.10.287.130">
    <property type="match status" value="1"/>
</dbReference>
<evidence type="ECO:0000259" key="8">
    <source>
        <dbReference type="PROSITE" id="PS50113"/>
    </source>
</evidence>
<evidence type="ECO:0000259" key="7">
    <source>
        <dbReference type="PROSITE" id="PS50109"/>
    </source>
</evidence>
<keyword evidence="4" id="KW-0808">Transferase</keyword>
<dbReference type="PANTHER" id="PTHR43304">
    <property type="entry name" value="PHYTOCHROME-LIKE PROTEIN CPH1"/>
    <property type="match status" value="1"/>
</dbReference>
<gene>
    <name evidence="9" type="ORF">MYP_2424</name>
</gene>
<dbReference type="PANTHER" id="PTHR43304:SF1">
    <property type="entry name" value="PAC DOMAIN-CONTAINING PROTEIN"/>
    <property type="match status" value="1"/>
</dbReference>
<dbReference type="CDD" id="cd00082">
    <property type="entry name" value="HisKA"/>
    <property type="match status" value="1"/>
</dbReference>
<dbReference type="EC" id="2.7.13.3" evidence="2"/>
<keyword evidence="6" id="KW-0175">Coiled coil</keyword>
<keyword evidence="3" id="KW-0597">Phosphoprotein</keyword>
<keyword evidence="10" id="KW-1185">Reference proteome</keyword>
<dbReference type="InterPro" id="IPR035965">
    <property type="entry name" value="PAS-like_dom_sf"/>
</dbReference>
<dbReference type="SUPFAM" id="SSF55874">
    <property type="entry name" value="ATPase domain of HSP90 chaperone/DNA topoisomerase II/histidine kinase"/>
    <property type="match status" value="1"/>
</dbReference>
<dbReference type="SUPFAM" id="SSF47384">
    <property type="entry name" value="Homodimeric domain of signal transducing histidine kinase"/>
    <property type="match status" value="1"/>
</dbReference>
<dbReference type="Pfam" id="PF00512">
    <property type="entry name" value="HisKA"/>
    <property type="match status" value="1"/>
</dbReference>
<dbReference type="Pfam" id="PF02518">
    <property type="entry name" value="HATPase_c"/>
    <property type="match status" value="1"/>
</dbReference>
<dbReference type="InterPro" id="IPR036097">
    <property type="entry name" value="HisK_dim/P_sf"/>
</dbReference>
<dbReference type="InterPro" id="IPR003594">
    <property type="entry name" value="HATPase_dom"/>
</dbReference>
<proteinExistence type="predicted"/>
<dbReference type="RefSeq" id="WP_052430124.1">
    <property type="nucleotide sequence ID" value="NZ_BBLT01000004.1"/>
</dbReference>
<reference evidence="9 10" key="1">
    <citation type="submission" date="2014-09" db="EMBL/GenBank/DDBJ databases">
        <title>Sporocytophaga myxococcoides PG-01 genome sequencing.</title>
        <authorList>
            <person name="Liu L."/>
            <person name="Gao P.J."/>
            <person name="Chen G.J."/>
            <person name="Wang L.S."/>
        </authorList>
    </citation>
    <scope>NUCLEOTIDE SEQUENCE [LARGE SCALE GENOMIC DNA]</scope>
    <source>
        <strain evidence="9 10">PG-01</strain>
    </source>
</reference>
<feature type="coiled-coil region" evidence="6">
    <location>
        <begin position="294"/>
        <end position="321"/>
    </location>
</feature>